<dbReference type="EMBL" id="GEGO01000960">
    <property type="protein sequence ID" value="JAR94444.1"/>
    <property type="molecule type" value="Transcribed_RNA"/>
</dbReference>
<name>A0A147BUH7_IXORI</name>
<reference evidence="1" key="1">
    <citation type="journal article" date="2018" name="PLoS Negl. Trop. Dis.">
        <title>Sialome diversity of ticks revealed by RNAseq of single tick salivary glands.</title>
        <authorList>
            <person name="Perner J."/>
            <person name="Kropackova S."/>
            <person name="Kopacek P."/>
            <person name="Ribeiro J.M."/>
        </authorList>
    </citation>
    <scope>NUCLEOTIDE SEQUENCE</scope>
    <source>
        <strain evidence="1">Siblings of single egg batch collected in Ceske Budejovice</strain>
        <tissue evidence="1">Salivary glands</tissue>
    </source>
</reference>
<sequence length="145" mass="16535">MGLLLAPGFSCVPRVRSCDDKLQVRARSAHGYSWRCAAWMTREVTKRKPVKVQCRGGVSVRSGSFFEGSHLTLPQLMKFIHPWCQNLPCAVIQRCYSSQLYTGESFNFDFCSFYGYMLVTHSPLRLQCLFFPLDLQKSDGRAVLL</sequence>
<organism evidence="1">
    <name type="scientific">Ixodes ricinus</name>
    <name type="common">Common tick</name>
    <name type="synonym">Acarus ricinus</name>
    <dbReference type="NCBI Taxonomy" id="34613"/>
    <lineage>
        <taxon>Eukaryota</taxon>
        <taxon>Metazoa</taxon>
        <taxon>Ecdysozoa</taxon>
        <taxon>Arthropoda</taxon>
        <taxon>Chelicerata</taxon>
        <taxon>Arachnida</taxon>
        <taxon>Acari</taxon>
        <taxon>Parasitiformes</taxon>
        <taxon>Ixodida</taxon>
        <taxon>Ixodoidea</taxon>
        <taxon>Ixodidae</taxon>
        <taxon>Ixodinae</taxon>
        <taxon>Ixodes</taxon>
    </lineage>
</organism>
<protein>
    <submittedName>
        <fullName evidence="1">Uncharacterized protein</fullName>
    </submittedName>
</protein>
<proteinExistence type="predicted"/>
<accession>A0A147BUH7</accession>
<dbReference type="AlphaFoldDB" id="A0A147BUH7"/>
<evidence type="ECO:0000313" key="1">
    <source>
        <dbReference type="EMBL" id="JAR94444.1"/>
    </source>
</evidence>